<dbReference type="Proteomes" id="UP000182312">
    <property type="component" value="Unassembled WGS sequence"/>
</dbReference>
<dbReference type="EMBL" id="FOJO01000026">
    <property type="protein sequence ID" value="SFA59997.1"/>
    <property type="molecule type" value="Genomic_DNA"/>
</dbReference>
<proteinExistence type="predicted"/>
<dbReference type="PANTHER" id="PTHR12110:SF21">
    <property type="entry name" value="XYLOSE ISOMERASE-LIKE TIM BARREL DOMAIN-CONTAINING PROTEIN"/>
    <property type="match status" value="1"/>
</dbReference>
<evidence type="ECO:0000313" key="5">
    <source>
        <dbReference type="Proteomes" id="UP000182312"/>
    </source>
</evidence>
<protein>
    <submittedName>
        <fullName evidence="3">3-dehydroshikimate dehydratase</fullName>
    </submittedName>
</protein>
<dbReference type="AlphaFoldDB" id="A0A099EXW6"/>
<dbReference type="EMBL" id="JRKN01000031">
    <property type="protein sequence ID" value="KGJ02787.1"/>
    <property type="molecule type" value="Genomic_DNA"/>
</dbReference>
<reference evidence="2 4" key="1">
    <citation type="submission" date="2014-09" db="EMBL/GenBank/DDBJ databases">
        <authorList>
            <person name="McGinnis J.M."/>
            <person name="Wolfgang W.J."/>
        </authorList>
    </citation>
    <scope>NUCLEOTIDE SEQUENCE [LARGE SCALE GENOMIC DNA]</scope>
    <source>
        <strain evidence="2 4">JCM 14014</strain>
    </source>
</reference>
<dbReference type="Pfam" id="PF01261">
    <property type="entry name" value="AP_endonuc_2"/>
    <property type="match status" value="1"/>
</dbReference>
<dbReference type="InterPro" id="IPR050312">
    <property type="entry name" value="IolE/XylAMocC-like"/>
</dbReference>
<dbReference type="RefSeq" id="WP_036743226.1">
    <property type="nucleotide sequence ID" value="NZ_FOJO01000026.1"/>
</dbReference>
<evidence type="ECO:0000259" key="1">
    <source>
        <dbReference type="Pfam" id="PF01261"/>
    </source>
</evidence>
<reference evidence="3 5" key="3">
    <citation type="submission" date="2016-10" db="EMBL/GenBank/DDBJ databases">
        <authorList>
            <person name="de Groot N.N."/>
        </authorList>
    </citation>
    <scope>NUCLEOTIDE SEQUENCE [LARGE SCALE GENOMIC DNA]</scope>
    <source>
        <strain evidence="3 5">CGMCC 1.6117</strain>
    </source>
</reference>
<sequence length="276" mass="30147">MRLSLCTITFRHHLIGIETISEWAVANDFDGIELWGVHARNLRAVPRLGEHWLRRQGLDCVMISDYLMADDARQARIWATEHVELALHWGARKIRSFAGATASAAATPEAVRATAKALRAACEVLADRGLMLLIETHPGTLADSTDACLRILQAIDHPSVGVNLDPLHLWEAGDDLRSALPRLAPHIAHCHLKNVDQRFNMAVFSPANVYAASGSRKGMVPLGDGAVAYDELLPLLPAGVDLSLEWFGDNSFATLAQDCGFVRSLTGGWRRLSSCS</sequence>
<dbReference type="STRING" id="376733.SAMN04487972_12611"/>
<dbReference type="Gene3D" id="3.20.20.150">
    <property type="entry name" value="Divalent-metal-dependent TIM barrel enzymes"/>
    <property type="match status" value="1"/>
</dbReference>
<accession>A0A099EXW6</accession>
<evidence type="ECO:0000313" key="2">
    <source>
        <dbReference type="EMBL" id="KGJ02787.1"/>
    </source>
</evidence>
<dbReference type="PANTHER" id="PTHR12110">
    <property type="entry name" value="HYDROXYPYRUVATE ISOMERASE"/>
    <property type="match status" value="1"/>
</dbReference>
<dbReference type="Proteomes" id="UP000029846">
    <property type="component" value="Unassembled WGS sequence"/>
</dbReference>
<evidence type="ECO:0000313" key="3">
    <source>
        <dbReference type="EMBL" id="SFA59997.1"/>
    </source>
</evidence>
<gene>
    <name evidence="2" type="ORF">IT41_16360</name>
    <name evidence="3" type="ORF">SAMN04487972_12611</name>
</gene>
<organism evidence="2 4">
    <name type="scientific">Paracoccus halophilus</name>
    <dbReference type="NCBI Taxonomy" id="376733"/>
    <lineage>
        <taxon>Bacteria</taxon>
        <taxon>Pseudomonadati</taxon>
        <taxon>Pseudomonadota</taxon>
        <taxon>Alphaproteobacteria</taxon>
        <taxon>Rhodobacterales</taxon>
        <taxon>Paracoccaceae</taxon>
        <taxon>Paracoccus</taxon>
    </lineage>
</organism>
<feature type="domain" description="Xylose isomerase-like TIM barrel" evidence="1">
    <location>
        <begin position="22"/>
        <end position="262"/>
    </location>
</feature>
<name>A0A099EXW6_9RHOB</name>
<reference evidence="2 4" key="2">
    <citation type="submission" date="2014-10" db="EMBL/GenBank/DDBJ databases">
        <title>Paracoccus sanguinis sp. nov., isolated from clinical specimens of New York State patients.</title>
        <authorList>
            <person name="Mingle L.A."/>
            <person name="Cole J.A."/>
            <person name="Lapierre P."/>
            <person name="Musser K.A."/>
        </authorList>
    </citation>
    <scope>NUCLEOTIDE SEQUENCE [LARGE SCALE GENOMIC DNA]</scope>
    <source>
        <strain evidence="2 4">JCM 14014</strain>
    </source>
</reference>
<dbReference type="OrthoDB" id="9815124at2"/>
<dbReference type="InterPro" id="IPR013022">
    <property type="entry name" value="Xyl_isomerase-like_TIM-brl"/>
</dbReference>
<evidence type="ECO:0000313" key="4">
    <source>
        <dbReference type="Proteomes" id="UP000029846"/>
    </source>
</evidence>
<dbReference type="SUPFAM" id="SSF51658">
    <property type="entry name" value="Xylose isomerase-like"/>
    <property type="match status" value="1"/>
</dbReference>
<dbReference type="InterPro" id="IPR036237">
    <property type="entry name" value="Xyl_isomerase-like_sf"/>
</dbReference>
<dbReference type="eggNOG" id="COG1082">
    <property type="taxonomic scope" value="Bacteria"/>
</dbReference>
<keyword evidence="4" id="KW-1185">Reference proteome</keyword>